<feature type="transmembrane region" description="Helical" evidence="6">
    <location>
        <begin position="408"/>
        <end position="428"/>
    </location>
</feature>
<evidence type="ECO:0000313" key="8">
    <source>
        <dbReference type="EMBL" id="EHG99259.1"/>
    </source>
</evidence>
<keyword evidence="2" id="KW-1003">Cell membrane</keyword>
<dbReference type="GO" id="GO:0022857">
    <property type="term" value="F:transmembrane transporter activity"/>
    <property type="evidence" value="ECO:0007669"/>
    <property type="project" value="TreeGrafter"/>
</dbReference>
<feature type="transmembrane region" description="Helical" evidence="6">
    <location>
        <begin position="313"/>
        <end position="336"/>
    </location>
</feature>
<dbReference type="HOGENOM" id="CLU_008713_2_0_10"/>
<dbReference type="PATRIC" id="fig|762968.3.peg.2553"/>
<feature type="transmembrane region" description="Helical" evidence="6">
    <location>
        <begin position="268"/>
        <end position="292"/>
    </location>
</feature>
<comment type="caution">
    <text evidence="8">The sequence shown here is derived from an EMBL/GenBank/DDBJ whole genome shotgun (WGS) entry which is preliminary data.</text>
</comment>
<comment type="subcellular location">
    <subcellularLocation>
        <location evidence="1">Cell membrane</location>
        <topology evidence="1">Multi-pass membrane protein</topology>
    </subcellularLocation>
</comment>
<sequence>MKTLYRNFQSIFRRFPASIVMNVAGFSLALAAFIVIMMEVRFESAYDRNLKNANHIFMLVNEPEGNMPWSTFARPVIENLSSISPEITRCTFVENGWTLHAVSPDQKQEFESTARGVAPDFFPMFGFKWIACDTTTFTQPLHIFIPESMALTYFNTTDLVGKFFDEKGRGYGWTIGGVYRDFPENCSVKNMVYNTMGNAYKDNWSEASLFAYLQLENPEKKTELEGLIQSKIIESDNASIHLVPYPDLPYRKDLKTSDSIKLSMQQRYVYTAIALLIILIAAINFTNFYTALAPLRVRSLNTQRVLGARRSHLIRAMVMESAILSFTAFLLALLVVKAMEESFVNELLKVDISLPSFPRITAATGALSILIGCAASLFPAFYSTSFQPALALKGNFGLSAKGRQIRTLLMGVQLTAAMALLIGVGGIVCQNYYMRHSDLGYDKDRIITLDLYAAKIYDQKAEAFASGLRQVACVEDVALSRFMLSAQKSSEVMSWGRMSSDGNYMGFICLPVSYNYLKVMGIRIIEGKDFNPKDESSPMIFNKAAYDLYTDVRVGKEILEDEIKSPIVGICDNFKIGSLRDEVTPLCLKVMNGPYSDWPSKGVANIRIREGVALEDAFKPVMDFCLDFSPESTFELKTQFQLMENIYTEEKHTQQTLILFCLLATAISLAGVFSMTLFECNYRRKEIGLRKIMGATTNGIIRMFFRQYSLTLALSFIVAAPLGWYGVHRYLENFAYKTPLHWWIFALALLAIGTITLATVYTQCRQTAQDNPVNSIKTE</sequence>
<keyword evidence="4 6" id="KW-1133">Transmembrane helix</keyword>
<name>G5SU16_9BACT</name>
<feature type="transmembrane region" description="Helical" evidence="6">
    <location>
        <begin position="20"/>
        <end position="38"/>
    </location>
</feature>
<dbReference type="eggNOG" id="COG0577">
    <property type="taxonomic scope" value="Bacteria"/>
</dbReference>
<dbReference type="EMBL" id="AFFY01000045">
    <property type="protein sequence ID" value="EHG99259.1"/>
    <property type="molecule type" value="Genomic_DNA"/>
</dbReference>
<evidence type="ECO:0000256" key="2">
    <source>
        <dbReference type="ARBA" id="ARBA00022475"/>
    </source>
</evidence>
<keyword evidence="9" id="KW-1185">Reference proteome</keyword>
<evidence type="ECO:0000256" key="3">
    <source>
        <dbReference type="ARBA" id="ARBA00022692"/>
    </source>
</evidence>
<feature type="domain" description="ABC3 transporter permease C-terminal" evidence="7">
    <location>
        <begin position="659"/>
        <end position="767"/>
    </location>
</feature>
<dbReference type="InterPro" id="IPR003838">
    <property type="entry name" value="ABC3_permease_C"/>
</dbReference>
<feature type="transmembrane region" description="Helical" evidence="6">
    <location>
        <begin position="657"/>
        <end position="678"/>
    </location>
</feature>
<evidence type="ECO:0000256" key="6">
    <source>
        <dbReference type="SAM" id="Phobius"/>
    </source>
</evidence>
<evidence type="ECO:0000256" key="1">
    <source>
        <dbReference type="ARBA" id="ARBA00004651"/>
    </source>
</evidence>
<dbReference type="GO" id="GO:0005886">
    <property type="term" value="C:plasma membrane"/>
    <property type="evidence" value="ECO:0007669"/>
    <property type="project" value="UniProtKB-SubCell"/>
</dbReference>
<gene>
    <name evidence="8" type="ORF">HMPREF9441_02871</name>
</gene>
<feature type="transmembrane region" description="Helical" evidence="6">
    <location>
        <begin position="740"/>
        <end position="761"/>
    </location>
</feature>
<feature type="transmembrane region" description="Helical" evidence="6">
    <location>
        <begin position="699"/>
        <end position="720"/>
    </location>
</feature>
<protein>
    <submittedName>
        <fullName evidence="8">Efflux ABC transporter, permease protein</fullName>
    </submittedName>
</protein>
<evidence type="ECO:0000256" key="5">
    <source>
        <dbReference type="ARBA" id="ARBA00023136"/>
    </source>
</evidence>
<dbReference type="OrthoDB" id="973461at2"/>
<feature type="transmembrane region" description="Helical" evidence="6">
    <location>
        <begin position="356"/>
        <end position="382"/>
    </location>
</feature>
<dbReference type="GeneID" id="93558198"/>
<keyword evidence="3 6" id="KW-0812">Transmembrane</keyword>
<accession>G5SU16</accession>
<feature type="domain" description="ABC3 transporter permease C-terminal" evidence="7">
    <location>
        <begin position="272"/>
        <end position="386"/>
    </location>
</feature>
<dbReference type="AlphaFoldDB" id="G5SU16"/>
<dbReference type="STRING" id="762968.HMPREF9441_02871"/>
<evidence type="ECO:0000313" key="9">
    <source>
        <dbReference type="Proteomes" id="UP000003598"/>
    </source>
</evidence>
<reference evidence="8 9" key="1">
    <citation type="submission" date="2011-03" db="EMBL/GenBank/DDBJ databases">
        <authorList>
            <person name="Weinstock G."/>
            <person name="Sodergren E."/>
            <person name="Clifton S."/>
            <person name="Fulton L."/>
            <person name="Fulton B."/>
            <person name="Courtney L."/>
            <person name="Fronick C."/>
            <person name="Harrison M."/>
            <person name="Strong C."/>
            <person name="Farmer C."/>
            <person name="Delahaunty K."/>
            <person name="Markovic C."/>
            <person name="Hall O."/>
            <person name="Minx P."/>
            <person name="Tomlinson C."/>
            <person name="Mitreva M."/>
            <person name="Hou S."/>
            <person name="Chen J."/>
            <person name="Wollam A."/>
            <person name="Pepin K.H."/>
            <person name="Johnson M."/>
            <person name="Bhonagiri V."/>
            <person name="Zhang X."/>
            <person name="Suruliraj S."/>
            <person name="Warren W."/>
            <person name="Chinwalla A."/>
            <person name="Mardis E.R."/>
            <person name="Wilson R.K."/>
        </authorList>
    </citation>
    <scope>NUCLEOTIDE SEQUENCE [LARGE SCALE GENOMIC DNA]</scope>
    <source>
        <strain evidence="8 9">YIT 11840</strain>
    </source>
</reference>
<dbReference type="Pfam" id="PF02687">
    <property type="entry name" value="FtsX"/>
    <property type="match status" value="2"/>
</dbReference>
<evidence type="ECO:0000256" key="4">
    <source>
        <dbReference type="ARBA" id="ARBA00022989"/>
    </source>
</evidence>
<proteinExistence type="predicted"/>
<dbReference type="PANTHER" id="PTHR30572:SF18">
    <property type="entry name" value="ABC-TYPE MACROLIDE FAMILY EXPORT SYSTEM PERMEASE COMPONENT 2"/>
    <property type="match status" value="1"/>
</dbReference>
<dbReference type="PANTHER" id="PTHR30572">
    <property type="entry name" value="MEMBRANE COMPONENT OF TRANSPORTER-RELATED"/>
    <property type="match status" value="1"/>
</dbReference>
<dbReference type="Proteomes" id="UP000003598">
    <property type="component" value="Unassembled WGS sequence"/>
</dbReference>
<dbReference type="InterPro" id="IPR050250">
    <property type="entry name" value="Macrolide_Exporter_MacB"/>
</dbReference>
<keyword evidence="5 6" id="KW-0472">Membrane</keyword>
<evidence type="ECO:0000259" key="7">
    <source>
        <dbReference type="Pfam" id="PF02687"/>
    </source>
</evidence>
<organism evidence="8 9">
    <name type="scientific">Paraprevotella clara YIT 11840</name>
    <dbReference type="NCBI Taxonomy" id="762968"/>
    <lineage>
        <taxon>Bacteria</taxon>
        <taxon>Pseudomonadati</taxon>
        <taxon>Bacteroidota</taxon>
        <taxon>Bacteroidia</taxon>
        <taxon>Bacteroidales</taxon>
        <taxon>Prevotellaceae</taxon>
        <taxon>Paraprevotella</taxon>
    </lineage>
</organism>
<dbReference type="RefSeq" id="WP_008621678.1">
    <property type="nucleotide sequence ID" value="NZ_JH376616.1"/>
</dbReference>